<dbReference type="PANTHER" id="PTHR45756:SF1">
    <property type="entry name" value="PROTEIN KINASE DOMAIN CONTAINING PROTEIN"/>
    <property type="match status" value="1"/>
</dbReference>
<dbReference type="PIRSF" id="PIRSF000654">
    <property type="entry name" value="Integrin-linked_kinase"/>
    <property type="match status" value="1"/>
</dbReference>
<dbReference type="Gene3D" id="3.30.200.20">
    <property type="entry name" value="Phosphorylase Kinase, domain 1"/>
    <property type="match status" value="1"/>
</dbReference>
<dbReference type="KEGG" id="eiv:EIN_391770"/>
<dbReference type="InterPro" id="IPR001245">
    <property type="entry name" value="Ser-Thr/Tyr_kinase_cat_dom"/>
</dbReference>
<dbReference type="EC" id="2.7.11.22" evidence="7"/>
<dbReference type="GO" id="GO:0004693">
    <property type="term" value="F:cyclin-dependent protein serine/threonine kinase activity"/>
    <property type="evidence" value="ECO:0007669"/>
    <property type="project" value="UniProtKB-EC"/>
</dbReference>
<dbReference type="InterPro" id="IPR008271">
    <property type="entry name" value="Ser/Thr_kinase_AS"/>
</dbReference>
<evidence type="ECO:0000259" key="6">
    <source>
        <dbReference type="PROSITE" id="PS50011"/>
    </source>
</evidence>
<keyword evidence="7" id="KW-0418">Kinase</keyword>
<keyword evidence="3 4" id="KW-0067">ATP-binding</keyword>
<dbReference type="PANTHER" id="PTHR45756">
    <property type="entry name" value="PALMITOYLTRANSFERASE"/>
    <property type="match status" value="1"/>
</dbReference>
<dbReference type="InterPro" id="IPR011009">
    <property type="entry name" value="Kinase-like_dom_sf"/>
</dbReference>
<feature type="binding site" evidence="4">
    <location>
        <position position="110"/>
    </location>
    <ligand>
        <name>ATP</name>
        <dbReference type="ChEBI" id="CHEBI:30616"/>
    </ligand>
</feature>
<dbReference type="OMA" id="TCHKANI"/>
<dbReference type="GeneID" id="14885777"/>
<evidence type="ECO:0000313" key="8">
    <source>
        <dbReference type="Proteomes" id="UP000014680"/>
    </source>
</evidence>
<dbReference type="InterPro" id="IPR017441">
    <property type="entry name" value="Protein_kinase_ATP_BS"/>
</dbReference>
<evidence type="ECO:0000256" key="2">
    <source>
        <dbReference type="ARBA" id="ARBA00022741"/>
    </source>
</evidence>
<sequence length="350" mass="40518">MKVQFSVLEGCDCYKIRTVPSLVTLKHGEVCEFEIFINPLCSCDIKDDIMVIGLELKTGTQYNERVKIETKTENTTKLNYNELEETKKIGEGSFGIVYKGNYRGNVVAIKRMKESTSDEKGKMVEFENEVSMLDKFRSEYIVHFYGAVFIPNKVCLVTEFAQFGSMQDLMKHKTNEEVDVKMRIKIMIDAAQGIYYLHENNILHRDIKPDNILVISLDLNNKVNGKLTDFGSSRNINLLMTNMTFTKGIGTPTYMAPEILMKEKYKKNADVFSFAITMFECFGWCEAYTKDLFKFPWKIAEYVIAGNRPIQNKNIKDNQYELICECWKQNPIERITIETIIQKLETLKDN</sequence>
<proteinExistence type="inferred from homology"/>
<protein>
    <submittedName>
        <fullName evidence="7">Serine/threonine protein kinase HT1, putative</fullName>
        <ecNumber evidence="7">2.7.11.22</ecNumber>
    </submittedName>
</protein>
<reference evidence="7 8" key="1">
    <citation type="submission" date="2012-10" db="EMBL/GenBank/DDBJ databases">
        <authorList>
            <person name="Zafar N."/>
            <person name="Inman J."/>
            <person name="Hall N."/>
            <person name="Lorenzi H."/>
            <person name="Caler E."/>
        </authorList>
    </citation>
    <scope>NUCLEOTIDE SEQUENCE [LARGE SCALE GENOMIC DNA]</scope>
    <source>
        <strain evidence="7 8">IP1</strain>
    </source>
</reference>
<dbReference type="SUPFAM" id="SSF56112">
    <property type="entry name" value="Protein kinase-like (PK-like)"/>
    <property type="match status" value="1"/>
</dbReference>
<dbReference type="PRINTS" id="PR00109">
    <property type="entry name" value="TYRKINASE"/>
</dbReference>
<dbReference type="GO" id="GO:0005524">
    <property type="term" value="F:ATP binding"/>
    <property type="evidence" value="ECO:0007669"/>
    <property type="project" value="UniProtKB-UniRule"/>
</dbReference>
<dbReference type="Pfam" id="PF07714">
    <property type="entry name" value="PK_Tyr_Ser-Thr"/>
    <property type="match status" value="1"/>
</dbReference>
<comment type="similarity">
    <text evidence="5">Belongs to the protein kinase superfamily.</text>
</comment>
<dbReference type="PROSITE" id="PS00108">
    <property type="entry name" value="PROTEIN_KINASE_ST"/>
    <property type="match status" value="1"/>
</dbReference>
<dbReference type="OrthoDB" id="4062651at2759"/>
<dbReference type="AlphaFoldDB" id="L7FKQ5"/>
<dbReference type="Gene3D" id="1.10.510.10">
    <property type="entry name" value="Transferase(Phosphotransferase) domain 1"/>
    <property type="match status" value="1"/>
</dbReference>
<evidence type="ECO:0000256" key="4">
    <source>
        <dbReference type="PROSITE-ProRule" id="PRU10141"/>
    </source>
</evidence>
<dbReference type="VEuPathDB" id="AmoebaDB:EIN_391770"/>
<keyword evidence="8" id="KW-1185">Reference proteome</keyword>
<dbReference type="Proteomes" id="UP000014680">
    <property type="component" value="Unassembled WGS sequence"/>
</dbReference>
<organism evidence="7 8">
    <name type="scientific">Entamoeba invadens IP1</name>
    <dbReference type="NCBI Taxonomy" id="370355"/>
    <lineage>
        <taxon>Eukaryota</taxon>
        <taxon>Amoebozoa</taxon>
        <taxon>Evosea</taxon>
        <taxon>Archamoebae</taxon>
        <taxon>Mastigamoebida</taxon>
        <taxon>Entamoebidae</taxon>
        <taxon>Entamoeba</taxon>
    </lineage>
</organism>
<name>L7FKQ5_ENTIV</name>
<accession>L7FKQ5</accession>
<gene>
    <name evidence="7" type="ORF">EIN_391770</name>
</gene>
<keyword evidence="7" id="KW-0808">Transferase</keyword>
<dbReference type="InterPro" id="IPR000719">
    <property type="entry name" value="Prot_kinase_dom"/>
</dbReference>
<dbReference type="EMBL" id="KB206915">
    <property type="protein sequence ID" value="ELP86799.1"/>
    <property type="molecule type" value="Genomic_DNA"/>
</dbReference>
<keyword evidence="2 4" id="KW-0547">Nucleotide-binding</keyword>
<evidence type="ECO:0000256" key="1">
    <source>
        <dbReference type="ARBA" id="ARBA00022527"/>
    </source>
</evidence>
<dbReference type="InterPro" id="IPR053215">
    <property type="entry name" value="TKL_Ser/Thr_kinase"/>
</dbReference>
<dbReference type="RefSeq" id="XP_004253570.1">
    <property type="nucleotide sequence ID" value="XM_004253522.1"/>
</dbReference>
<dbReference type="PROSITE" id="PS50011">
    <property type="entry name" value="PROTEIN_KINASE_DOM"/>
    <property type="match status" value="1"/>
</dbReference>
<dbReference type="PROSITE" id="PS00107">
    <property type="entry name" value="PROTEIN_KINASE_ATP"/>
    <property type="match status" value="1"/>
</dbReference>
<evidence type="ECO:0000256" key="5">
    <source>
        <dbReference type="RuleBase" id="RU000304"/>
    </source>
</evidence>
<evidence type="ECO:0000313" key="7">
    <source>
        <dbReference type="EMBL" id="ELP86799.1"/>
    </source>
</evidence>
<keyword evidence="1 5" id="KW-0723">Serine/threonine-protein kinase</keyword>
<dbReference type="SMART" id="SM00220">
    <property type="entry name" value="S_TKc"/>
    <property type="match status" value="1"/>
</dbReference>
<evidence type="ECO:0000256" key="3">
    <source>
        <dbReference type="ARBA" id="ARBA00022840"/>
    </source>
</evidence>
<feature type="domain" description="Protein kinase" evidence="6">
    <location>
        <begin position="83"/>
        <end position="347"/>
    </location>
</feature>